<gene>
    <name evidence="1" type="ORF">DGD08_12700</name>
</gene>
<sequence>MNPLLVASFVVPLLGSDTLGVQKPAVDSAEAKVPFGHADFTWMNGQSRQRSTPLQLGKYVTGSLYLDTYFSQSNNRPRDNTIVGSASIGRSGEFQINLASVGVSWNYQNVIGRIELQSGSMLNIVQDLDGSVGRGRNLTTAGLRNIRQATAGYHFDKGYGIDVEAGIFASYVGLESYLLGENWNYHRSLVCDFTPFYFQGVRASFYPTQKLKLEPWIMNGFQTYGRWNVAPSVGFSTYYRPTGSLGLIGNFYYGADQRGNPGRKRFHHDNSVLLRYLDRPTAHGISKMAFSLNSHYGFEQGGNGPSAGQAYMAGTSFVNSIWFNQDRLALAVRAELVANPSRYLAPAPTPGGFTDGGTDFMARGLTATFDVMPTDFFSVRAEVMTRASSVPFFAGPGGTTSVDGYLGTPGDFTPDVRRAQTLFTLALNFRL</sequence>
<protein>
    <submittedName>
        <fullName evidence="1">Porin</fullName>
    </submittedName>
</protein>
<dbReference type="AlphaFoldDB" id="A0A3D4VAB1"/>
<name>A0A3D4VAB1_9BACT</name>
<dbReference type="Pfam" id="PF07642">
    <property type="entry name" value="BBP2"/>
    <property type="match status" value="1"/>
</dbReference>
<evidence type="ECO:0000313" key="1">
    <source>
        <dbReference type="EMBL" id="HCT58056.1"/>
    </source>
</evidence>
<dbReference type="EMBL" id="DPIY01000010">
    <property type="protein sequence ID" value="HCT58056.1"/>
    <property type="molecule type" value="Genomic_DNA"/>
</dbReference>
<proteinExistence type="predicted"/>
<organism evidence="1 2">
    <name type="scientific">Gemmatimonas aurantiaca</name>
    <dbReference type="NCBI Taxonomy" id="173480"/>
    <lineage>
        <taxon>Bacteria</taxon>
        <taxon>Pseudomonadati</taxon>
        <taxon>Gemmatimonadota</taxon>
        <taxon>Gemmatimonadia</taxon>
        <taxon>Gemmatimonadales</taxon>
        <taxon>Gemmatimonadaceae</taxon>
        <taxon>Gemmatimonas</taxon>
    </lineage>
</organism>
<accession>A0A3D4VAB1</accession>
<reference evidence="1 2" key="1">
    <citation type="journal article" date="2018" name="Nat. Biotechnol.">
        <title>A standardized bacterial taxonomy based on genome phylogeny substantially revises the tree of life.</title>
        <authorList>
            <person name="Parks D.H."/>
            <person name="Chuvochina M."/>
            <person name="Waite D.W."/>
            <person name="Rinke C."/>
            <person name="Skarshewski A."/>
            <person name="Chaumeil P.A."/>
            <person name="Hugenholtz P."/>
        </authorList>
    </citation>
    <scope>NUCLEOTIDE SEQUENCE [LARGE SCALE GENOMIC DNA]</scope>
    <source>
        <strain evidence="1">UBA8844</strain>
    </source>
</reference>
<dbReference type="Proteomes" id="UP000264071">
    <property type="component" value="Unassembled WGS sequence"/>
</dbReference>
<dbReference type="OMA" id="NTPWFFN"/>
<dbReference type="InterPro" id="IPR011486">
    <property type="entry name" value="BBP2"/>
</dbReference>
<comment type="caution">
    <text evidence="1">The sequence shown here is derived from an EMBL/GenBank/DDBJ whole genome shotgun (WGS) entry which is preliminary data.</text>
</comment>
<evidence type="ECO:0000313" key="2">
    <source>
        <dbReference type="Proteomes" id="UP000264071"/>
    </source>
</evidence>